<organism evidence="1 2">
    <name type="scientific">Novimethylophilus kurashikiensis</name>
    <dbReference type="NCBI Taxonomy" id="1825523"/>
    <lineage>
        <taxon>Bacteria</taxon>
        <taxon>Pseudomonadati</taxon>
        <taxon>Pseudomonadota</taxon>
        <taxon>Betaproteobacteria</taxon>
        <taxon>Nitrosomonadales</taxon>
        <taxon>Methylophilaceae</taxon>
        <taxon>Novimethylophilus</taxon>
    </lineage>
</organism>
<protein>
    <submittedName>
        <fullName evidence="1">Cytokinin riboside 5'-monophosphate phosphoribohydrolase</fullName>
    </submittedName>
</protein>
<proteinExistence type="predicted"/>
<reference evidence="1 2" key="1">
    <citation type="journal article" date="2018" name="Environ. Microbiol.">
        <title>Isolation and genomic characterization of Novimethylophilus kurashikiensis gen. nov. sp. nov., a new lanthanide-dependent methylotrophic species of Methylophilaceae.</title>
        <authorList>
            <person name="Lv H."/>
            <person name="Sahin N."/>
            <person name="Tani A."/>
        </authorList>
    </citation>
    <scope>NUCLEOTIDE SEQUENCE [LARGE SCALE GENOMIC DNA]</scope>
    <source>
        <strain evidence="1 2">La2-4</strain>
    </source>
</reference>
<dbReference type="GO" id="GO:0016787">
    <property type="term" value="F:hydrolase activity"/>
    <property type="evidence" value="ECO:0007669"/>
    <property type="project" value="UniProtKB-KW"/>
</dbReference>
<gene>
    <name evidence="1" type="ORF">NMK_2202</name>
</gene>
<sequence length="91" mass="10398">MTHEAQITVERAAIHLIDGESWLLLRDKLGNIYQRRNCFKVSEAGFKALSESSEVMGLVQAGDQVKIRWHEHKHGPLELETARTILSIEFL</sequence>
<evidence type="ECO:0000313" key="2">
    <source>
        <dbReference type="Proteomes" id="UP000245081"/>
    </source>
</evidence>
<dbReference type="RefSeq" id="WP_109015794.1">
    <property type="nucleotide sequence ID" value="NZ_BDOQ01000008.1"/>
</dbReference>
<comment type="caution">
    <text evidence="1">The sequence shown here is derived from an EMBL/GenBank/DDBJ whole genome shotgun (WGS) entry which is preliminary data.</text>
</comment>
<dbReference type="EMBL" id="BDOQ01000008">
    <property type="protein sequence ID" value="GBG14603.1"/>
    <property type="molecule type" value="Genomic_DNA"/>
</dbReference>
<accession>A0A2R5FCE1</accession>
<name>A0A2R5FCE1_9PROT</name>
<dbReference type="Proteomes" id="UP000245081">
    <property type="component" value="Unassembled WGS sequence"/>
</dbReference>
<evidence type="ECO:0000313" key="1">
    <source>
        <dbReference type="EMBL" id="GBG14603.1"/>
    </source>
</evidence>
<keyword evidence="1" id="KW-0378">Hydrolase</keyword>
<keyword evidence="2" id="KW-1185">Reference proteome</keyword>
<dbReference type="AlphaFoldDB" id="A0A2R5FCE1"/>